<feature type="compositionally biased region" description="Low complexity" evidence="2">
    <location>
        <begin position="226"/>
        <end position="240"/>
    </location>
</feature>
<dbReference type="Proteomes" id="UP000799438">
    <property type="component" value="Unassembled WGS sequence"/>
</dbReference>
<name>A0A6A6BRY3_9PEZI</name>
<evidence type="ECO:0000256" key="1">
    <source>
        <dbReference type="ARBA" id="ARBA00007428"/>
    </source>
</evidence>
<dbReference type="PANTHER" id="PTHR24170:SF1">
    <property type="entry name" value="DOMAIN PROTEIN, PUTATIVE (AFU_ORTHOLOGUE AFUA_1G09870)-RELATED"/>
    <property type="match status" value="1"/>
</dbReference>
<feature type="region of interest" description="Disordered" evidence="2">
    <location>
        <begin position="565"/>
        <end position="626"/>
    </location>
</feature>
<dbReference type="InterPro" id="IPR036770">
    <property type="entry name" value="Ankyrin_rpt-contain_sf"/>
</dbReference>
<feature type="region of interest" description="Disordered" evidence="2">
    <location>
        <begin position="68"/>
        <end position="87"/>
    </location>
</feature>
<reference evidence="4" key="1">
    <citation type="journal article" date="2020" name="Stud. Mycol.">
        <title>101 Dothideomycetes genomes: a test case for predicting lifestyles and emergence of pathogens.</title>
        <authorList>
            <person name="Haridas S."/>
            <person name="Albert R."/>
            <person name="Binder M."/>
            <person name="Bloem J."/>
            <person name="Labutti K."/>
            <person name="Salamov A."/>
            <person name="Andreopoulos B."/>
            <person name="Baker S."/>
            <person name="Barry K."/>
            <person name="Bills G."/>
            <person name="Bluhm B."/>
            <person name="Cannon C."/>
            <person name="Castanera R."/>
            <person name="Culley D."/>
            <person name="Daum C."/>
            <person name="Ezra D."/>
            <person name="Gonzalez J."/>
            <person name="Henrissat B."/>
            <person name="Kuo A."/>
            <person name="Liang C."/>
            <person name="Lipzen A."/>
            <person name="Lutzoni F."/>
            <person name="Magnuson J."/>
            <person name="Mondo S."/>
            <person name="Nolan M."/>
            <person name="Ohm R."/>
            <person name="Pangilinan J."/>
            <person name="Park H.-J."/>
            <person name="Ramirez L."/>
            <person name="Alfaro M."/>
            <person name="Sun H."/>
            <person name="Tritt A."/>
            <person name="Yoshinaga Y."/>
            <person name="Zwiers L.-H."/>
            <person name="Turgeon B."/>
            <person name="Goodwin S."/>
            <person name="Spatafora J."/>
            <person name="Crous P."/>
            <person name="Grigoriev I."/>
        </authorList>
    </citation>
    <scope>NUCLEOTIDE SEQUENCE</scope>
    <source>
        <strain evidence="4">CBS 121167</strain>
    </source>
</reference>
<dbReference type="EMBL" id="ML995477">
    <property type="protein sequence ID" value="KAF2145341.1"/>
    <property type="molecule type" value="Genomic_DNA"/>
</dbReference>
<dbReference type="GO" id="GO:0005770">
    <property type="term" value="C:late endosome"/>
    <property type="evidence" value="ECO:0007669"/>
    <property type="project" value="TreeGrafter"/>
</dbReference>
<dbReference type="FunFam" id="1.25.40.20:FF:000443">
    <property type="entry name" value="Putative vps9 domain protein"/>
    <property type="match status" value="1"/>
</dbReference>
<feature type="compositionally biased region" description="Low complexity" evidence="2">
    <location>
        <begin position="610"/>
        <end position="625"/>
    </location>
</feature>
<dbReference type="GO" id="GO:0030133">
    <property type="term" value="C:transport vesicle"/>
    <property type="evidence" value="ECO:0007669"/>
    <property type="project" value="TreeGrafter"/>
</dbReference>
<dbReference type="SMART" id="SM00248">
    <property type="entry name" value="ANK"/>
    <property type="match status" value="4"/>
</dbReference>
<evidence type="ECO:0000256" key="2">
    <source>
        <dbReference type="SAM" id="MobiDB-lite"/>
    </source>
</evidence>
<gene>
    <name evidence="4" type="ORF">K452DRAFT_243276</name>
</gene>
<dbReference type="PROSITE" id="PS51205">
    <property type="entry name" value="VPS9"/>
    <property type="match status" value="1"/>
</dbReference>
<dbReference type="RefSeq" id="XP_033401053.1">
    <property type="nucleotide sequence ID" value="XM_033537903.1"/>
</dbReference>
<accession>A0A6A6BRY3</accession>
<dbReference type="InterPro" id="IPR002110">
    <property type="entry name" value="Ankyrin_rpt"/>
</dbReference>
<dbReference type="SUPFAM" id="SSF64268">
    <property type="entry name" value="PX domain"/>
    <property type="match status" value="1"/>
</dbReference>
<dbReference type="GO" id="GO:0005085">
    <property type="term" value="F:guanyl-nucleotide exchange factor activity"/>
    <property type="evidence" value="ECO:0007669"/>
    <property type="project" value="TreeGrafter"/>
</dbReference>
<dbReference type="SMART" id="SM00167">
    <property type="entry name" value="VPS9"/>
    <property type="match status" value="1"/>
</dbReference>
<dbReference type="GO" id="GO:0035091">
    <property type="term" value="F:phosphatidylinositol binding"/>
    <property type="evidence" value="ECO:0007669"/>
    <property type="project" value="InterPro"/>
</dbReference>
<dbReference type="GO" id="GO:0097422">
    <property type="term" value="C:tubular endosome"/>
    <property type="evidence" value="ECO:0007669"/>
    <property type="project" value="TreeGrafter"/>
</dbReference>
<keyword evidence="5" id="KW-1185">Reference proteome</keyword>
<dbReference type="GO" id="GO:0000149">
    <property type="term" value="F:SNARE binding"/>
    <property type="evidence" value="ECO:0007669"/>
    <property type="project" value="TreeGrafter"/>
</dbReference>
<dbReference type="PANTHER" id="PTHR24170">
    <property type="entry name" value="ANKYRIN REPEAT DOMAIN-CONTAINING PROTEIN 27"/>
    <property type="match status" value="1"/>
</dbReference>
<dbReference type="SUPFAM" id="SSF109993">
    <property type="entry name" value="VPS9 domain"/>
    <property type="match status" value="1"/>
</dbReference>
<sequence length="1288" mass="143482">MHPLNPFLRAFFRSTLPAQCSPAQHHVLLVPTTDVLLNSKDRESNAPYTDLSGSEEFLASHVLRIPGGIPPGGQGKDATFRDSRGKAKQYTTANGRTVIIKDTFVYSNKGFKSLNQASLLNDLIYYPDTFDAQPWLVYFISRPLIGQFEAIPIIPALIAPPPKPDPAKDGDAGTSSMPRKKEVKNFSELLTLFPMIARQMQPGLERLFKEFGKEFEKPLPAPPSKPASVSSRRSSISSGVSMPVSLHSSISGLSNGSTKIPSTLEIYDEEDMMRRSLETAVTAAIDLFQMVDKQQLSHLGATTDLTGPIVERMIERYICEQLHESVLLLRILAVRRLDDLELEARIRQMLDIDISQVGIPIENGQDGKRELAARLSRGVDVFKKMSGAGSPQEMLDILLSTHKVITMPESAASPEQEGSLEDSEKHVAMLTINADTLVSLLLIVVIRSNVRHLQSRLSYMRHFIFIDDVESGEMGYALSTLEAVLTYLVRDSGCLRKASKKNKQLWQATRNGDLIGMRKILQPGRKFSVDASAITDEPEPTSTGPHISWAELHRKSVDGNIDDWVGRGRGAVGDADASPEPEPGPLAHVFPFQRAKTPPPQRPKIKKRVSMQSRSNSSSSQLSFRSHAETIESHVSGFEGDTSIERLIRTQDPAGQSILMMAVESRQDKALRYMLSLQDFFPLETVLDDCTYDGTTLLSAAIQQAHTGVIHTLLDFVAERASNNQVIAGYLARQDSQGRSAAHYLFDQPLLIPRLGHLVDWKLKDKNGQTPLFALCRSYDHQEYRSMVEAAISAAARAQGDDQPLHLDDHIDGKGNSLLHIVNDPQLALKLLYQCDADVNVVNDKQFTPLMVASKYGRTDLVRVLFGDPRVDIYLKDTRGLTAVELAKDDEVRNRIDDLVLLSNPPGPDGRTTTVVRSYFVEDGTIRVVLKSGAPNGNAAITVTTCRRSLADFENLARWLAMENPASWIPSVSGFPSPFLIPSKPSRAILRDIQLKLDSFLKTLLNHPTFSTHEMVWEFFLVPEIDTNMLAERSKRKAETRVDRVNEDYTPILEVREVELFVQHARDSVRSMHHSTKSVLRRANKLRTAQSDLVDAGFMASASIQMLGFLPDSHKSAFDRYTQTQTQMESSPLAGFYYSTHAIHTTIAAILQSLTRPGALIGSMSQTQKVIDRHKLSVRRSDRWPLGLLDETRKSMQRDAASKVEKSQGELENLGRELRYTQQTVAAELAAWQDSRVKQGRKTCRELARRMVVVEKARLENMKRAIRAIHHDERGQPRDDGIKKGGAG</sequence>
<feature type="region of interest" description="Disordered" evidence="2">
    <location>
        <begin position="218"/>
        <end position="240"/>
    </location>
</feature>
<dbReference type="InterPro" id="IPR036871">
    <property type="entry name" value="PX_dom_sf"/>
</dbReference>
<dbReference type="GeneID" id="54295399"/>
<feature type="domain" description="VPS9" evidence="3">
    <location>
        <begin position="336"/>
        <end position="497"/>
    </location>
</feature>
<dbReference type="CDD" id="cd06093">
    <property type="entry name" value="PX_domain"/>
    <property type="match status" value="1"/>
</dbReference>
<dbReference type="OrthoDB" id="7464126at2759"/>
<dbReference type="Gene3D" id="1.25.40.20">
    <property type="entry name" value="Ankyrin repeat-containing domain"/>
    <property type="match status" value="2"/>
</dbReference>
<feature type="region of interest" description="Disordered" evidence="2">
    <location>
        <begin position="1268"/>
        <end position="1288"/>
    </location>
</feature>
<organism evidence="4 5">
    <name type="scientific">Aplosporella prunicola CBS 121167</name>
    <dbReference type="NCBI Taxonomy" id="1176127"/>
    <lineage>
        <taxon>Eukaryota</taxon>
        <taxon>Fungi</taxon>
        <taxon>Dikarya</taxon>
        <taxon>Ascomycota</taxon>
        <taxon>Pezizomycotina</taxon>
        <taxon>Dothideomycetes</taxon>
        <taxon>Dothideomycetes incertae sedis</taxon>
        <taxon>Botryosphaeriales</taxon>
        <taxon>Aplosporellaceae</taxon>
        <taxon>Aplosporella</taxon>
    </lineage>
</organism>
<dbReference type="InterPro" id="IPR037191">
    <property type="entry name" value="VPS9_dom_sf"/>
</dbReference>
<comment type="similarity">
    <text evidence="1">Belongs to the UPF0507 family.</text>
</comment>
<dbReference type="GO" id="GO:0005769">
    <property type="term" value="C:early endosome"/>
    <property type="evidence" value="ECO:0007669"/>
    <property type="project" value="TreeGrafter"/>
</dbReference>
<evidence type="ECO:0000313" key="5">
    <source>
        <dbReference type="Proteomes" id="UP000799438"/>
    </source>
</evidence>
<dbReference type="InterPro" id="IPR003123">
    <property type="entry name" value="VPS9"/>
</dbReference>
<dbReference type="GO" id="GO:0005886">
    <property type="term" value="C:plasma membrane"/>
    <property type="evidence" value="ECO:0007669"/>
    <property type="project" value="TreeGrafter"/>
</dbReference>
<dbReference type="Gene3D" id="3.30.1520.10">
    <property type="entry name" value="Phox-like domain"/>
    <property type="match status" value="1"/>
</dbReference>
<dbReference type="Pfam" id="PF13857">
    <property type="entry name" value="Ank_5"/>
    <property type="match status" value="1"/>
</dbReference>
<dbReference type="Pfam" id="PF02204">
    <property type="entry name" value="VPS9"/>
    <property type="match status" value="1"/>
</dbReference>
<evidence type="ECO:0000259" key="3">
    <source>
        <dbReference type="PROSITE" id="PS51205"/>
    </source>
</evidence>
<dbReference type="GO" id="GO:0045022">
    <property type="term" value="P:early endosome to late endosome transport"/>
    <property type="evidence" value="ECO:0007669"/>
    <property type="project" value="TreeGrafter"/>
</dbReference>
<evidence type="ECO:0000313" key="4">
    <source>
        <dbReference type="EMBL" id="KAF2145341.1"/>
    </source>
</evidence>
<protein>
    <recommendedName>
        <fullName evidence="3">VPS9 domain-containing protein</fullName>
    </recommendedName>
</protein>
<proteinExistence type="inferred from homology"/>
<dbReference type="SUPFAM" id="SSF48403">
    <property type="entry name" value="Ankyrin repeat"/>
    <property type="match status" value="1"/>
</dbReference>
<dbReference type="Gene3D" id="1.20.1050.80">
    <property type="entry name" value="VPS9 domain"/>
    <property type="match status" value="1"/>
</dbReference>
<dbReference type="InterPro" id="IPR051248">
    <property type="entry name" value="UPF0507/Ank_repeat_27"/>
</dbReference>